<dbReference type="InterPro" id="IPR004158">
    <property type="entry name" value="DUF247_pln"/>
</dbReference>
<dbReference type="AlphaFoldDB" id="A0A2P6QH36"/>
<evidence type="ECO:0000313" key="2">
    <source>
        <dbReference type="Proteomes" id="UP000238479"/>
    </source>
</evidence>
<dbReference type="EMBL" id="PDCK01000043">
    <property type="protein sequence ID" value="PRQ33496.1"/>
    <property type="molecule type" value="Genomic_DNA"/>
</dbReference>
<dbReference type="STRING" id="74649.A0A2P6QH36"/>
<dbReference type="PANTHER" id="PTHR31549">
    <property type="entry name" value="PROTEIN, PUTATIVE (DUF247)-RELATED-RELATED"/>
    <property type="match status" value="1"/>
</dbReference>
<evidence type="ECO:0000313" key="1">
    <source>
        <dbReference type="EMBL" id="PRQ33496.1"/>
    </source>
</evidence>
<dbReference type="Pfam" id="PF03140">
    <property type="entry name" value="DUF247"/>
    <property type="match status" value="1"/>
</dbReference>
<protein>
    <submittedName>
        <fullName evidence="1">Uncharacterized protein</fullName>
    </submittedName>
</protein>
<dbReference type="PANTHER" id="PTHR31549:SF268">
    <property type="match status" value="1"/>
</dbReference>
<sequence length="88" mass="10013">MIVDGCFLIQLFRKCTDVQPRGSDDPLFNMDCMFHFLCHDLLLLENQLPWFVLETLYSLVLAYSGGPGPSLSILILDAFKHLPSLKHC</sequence>
<accession>A0A2P6QH36</accession>
<name>A0A2P6QH36_ROSCH</name>
<comment type="caution">
    <text evidence="1">The sequence shown here is derived from an EMBL/GenBank/DDBJ whole genome shotgun (WGS) entry which is preliminary data.</text>
</comment>
<dbReference type="Proteomes" id="UP000238479">
    <property type="component" value="Chromosome 5"/>
</dbReference>
<keyword evidence="2" id="KW-1185">Reference proteome</keyword>
<dbReference type="Gramene" id="PRQ33496">
    <property type="protein sequence ID" value="PRQ33496"/>
    <property type="gene ID" value="RchiOBHm_Chr5g0058261"/>
</dbReference>
<organism evidence="1 2">
    <name type="scientific">Rosa chinensis</name>
    <name type="common">China rose</name>
    <dbReference type="NCBI Taxonomy" id="74649"/>
    <lineage>
        <taxon>Eukaryota</taxon>
        <taxon>Viridiplantae</taxon>
        <taxon>Streptophyta</taxon>
        <taxon>Embryophyta</taxon>
        <taxon>Tracheophyta</taxon>
        <taxon>Spermatophyta</taxon>
        <taxon>Magnoliopsida</taxon>
        <taxon>eudicotyledons</taxon>
        <taxon>Gunneridae</taxon>
        <taxon>Pentapetalae</taxon>
        <taxon>rosids</taxon>
        <taxon>fabids</taxon>
        <taxon>Rosales</taxon>
        <taxon>Rosaceae</taxon>
        <taxon>Rosoideae</taxon>
        <taxon>Rosoideae incertae sedis</taxon>
        <taxon>Rosa</taxon>
    </lineage>
</organism>
<proteinExistence type="predicted"/>
<reference evidence="1 2" key="1">
    <citation type="journal article" date="2018" name="Nat. Genet.">
        <title>The Rosa genome provides new insights in the design of modern roses.</title>
        <authorList>
            <person name="Bendahmane M."/>
        </authorList>
    </citation>
    <scope>NUCLEOTIDE SEQUENCE [LARGE SCALE GENOMIC DNA]</scope>
    <source>
        <strain evidence="2">cv. Old Blush</strain>
    </source>
</reference>
<gene>
    <name evidence="1" type="ORF">RchiOBHm_Chr5g0058261</name>
</gene>